<dbReference type="EMBL" id="LAZR01032433">
    <property type="protein sequence ID" value="KKL50901.1"/>
    <property type="molecule type" value="Genomic_DNA"/>
</dbReference>
<gene>
    <name evidence="1" type="ORF">LCGC14_2300830</name>
</gene>
<name>A0A0F9DB09_9ZZZZ</name>
<sequence>DMKMALEITETFKKLAPRDPVKYDFALTRFGIRNDLQITSLQREMNG</sequence>
<protein>
    <submittedName>
        <fullName evidence="1">Uncharacterized protein</fullName>
    </submittedName>
</protein>
<dbReference type="InterPro" id="IPR014127">
    <property type="entry name" value="CHP02757"/>
</dbReference>
<dbReference type="Pfam" id="PF09674">
    <property type="entry name" value="DUF2400"/>
    <property type="match status" value="1"/>
</dbReference>
<accession>A0A0F9DB09</accession>
<dbReference type="AlphaFoldDB" id="A0A0F9DB09"/>
<feature type="non-terminal residue" evidence="1">
    <location>
        <position position="1"/>
    </location>
</feature>
<proteinExistence type="predicted"/>
<reference evidence="1" key="1">
    <citation type="journal article" date="2015" name="Nature">
        <title>Complex archaea that bridge the gap between prokaryotes and eukaryotes.</title>
        <authorList>
            <person name="Spang A."/>
            <person name="Saw J.H."/>
            <person name="Jorgensen S.L."/>
            <person name="Zaremba-Niedzwiedzka K."/>
            <person name="Martijn J."/>
            <person name="Lind A.E."/>
            <person name="van Eijk R."/>
            <person name="Schleper C."/>
            <person name="Guy L."/>
            <person name="Ettema T.J."/>
        </authorList>
    </citation>
    <scope>NUCLEOTIDE SEQUENCE</scope>
</reference>
<organism evidence="1">
    <name type="scientific">marine sediment metagenome</name>
    <dbReference type="NCBI Taxonomy" id="412755"/>
    <lineage>
        <taxon>unclassified sequences</taxon>
        <taxon>metagenomes</taxon>
        <taxon>ecological metagenomes</taxon>
    </lineage>
</organism>
<comment type="caution">
    <text evidence="1">The sequence shown here is derived from an EMBL/GenBank/DDBJ whole genome shotgun (WGS) entry which is preliminary data.</text>
</comment>
<evidence type="ECO:0000313" key="1">
    <source>
        <dbReference type="EMBL" id="KKL50901.1"/>
    </source>
</evidence>